<dbReference type="EMBL" id="FQ670179">
    <property type="protein sequence ID" value="CBY83124.1"/>
    <property type="molecule type" value="Genomic_DNA"/>
</dbReference>
<accession>E7AD06</accession>
<organism evidence="1 2">
    <name type="scientific">Helicobacter felis (strain ATCC 49179 / CCUG 28539 / NCTC 12436 / CS1)</name>
    <dbReference type="NCBI Taxonomy" id="936155"/>
    <lineage>
        <taxon>Bacteria</taxon>
        <taxon>Pseudomonadati</taxon>
        <taxon>Campylobacterota</taxon>
        <taxon>Epsilonproteobacteria</taxon>
        <taxon>Campylobacterales</taxon>
        <taxon>Helicobacteraceae</taxon>
        <taxon>Helicobacter</taxon>
    </lineage>
</organism>
<name>E7AD06_HELFC</name>
<dbReference type="KEGG" id="hfe:HFELIS_10400"/>
<proteinExistence type="predicted"/>
<reference evidence="1 2" key="1">
    <citation type="journal article" date="2011" name="Genome Biol. Evol.">
        <title>Comparative whole genome sequence analysis of the carcinogenic bacterial model pathogen Helicobacter felis.</title>
        <authorList>
            <person name="Arnold I.C."/>
            <person name="Zigova Z."/>
            <person name="Holden M."/>
            <person name="Lawley T.D."/>
            <person name="Rad R."/>
            <person name="Dougan G."/>
            <person name="Falkow S."/>
            <person name="Bentley S.D."/>
            <person name="Muller A."/>
        </authorList>
    </citation>
    <scope>NUCLEOTIDE SEQUENCE [LARGE SCALE GENOMIC DNA]</scope>
    <source>
        <strain evidence="2">ATCC 49179 / CCUG 28539 / NCTC 12436 / CS1</strain>
    </source>
</reference>
<evidence type="ECO:0000313" key="2">
    <source>
        <dbReference type="Proteomes" id="UP000007934"/>
    </source>
</evidence>
<dbReference type="STRING" id="936155.HFELIS_10400"/>
<dbReference type="AlphaFoldDB" id="E7AD06"/>
<dbReference type="Proteomes" id="UP000007934">
    <property type="component" value="Chromosome"/>
</dbReference>
<evidence type="ECO:0000313" key="1">
    <source>
        <dbReference type="EMBL" id="CBY83124.1"/>
    </source>
</evidence>
<sequence length="311" mass="35567">MELYNKVQELLEANKRAKAESMGLLELARTTLSKQIKTQFEAKATELQEAFNRVVETQIQNTQLGLDVSARLEELASQEVQAFKPKLEQGIKNALLAQLDHQMIAAQVQEALKAEINDKLDLEQILGAEGLSAFLERVSAQIAQSASTRTQEVLDGALLSFNQRAENLLEEELIPLVKGQIAHIDFSFLKAQHEVFYPALKNHLKDMFFEELQKDFMQTYWKNFIEDILAQQAQMRRFKEMELEAQGHLESLLLGNALKMLQEQEMTLQKARLEDLQLANQIQAEVRRKELIKQGILQEPSRGTRTYRGDS</sequence>
<keyword evidence="2" id="KW-1185">Reference proteome</keyword>
<gene>
    <name evidence="1" type="ordered locus">Hfelis_10400</name>
</gene>
<dbReference type="HOGENOM" id="CLU_087241_0_0_7"/>
<protein>
    <submittedName>
        <fullName evidence="1">Uncharacterized protein</fullName>
    </submittedName>
</protein>